<evidence type="ECO:0000313" key="4">
    <source>
        <dbReference type="Proteomes" id="UP000231198"/>
    </source>
</evidence>
<dbReference type="InterPro" id="IPR036779">
    <property type="entry name" value="LysM_dom_sf"/>
</dbReference>
<keyword evidence="1" id="KW-0812">Transmembrane</keyword>
<evidence type="ECO:0000313" key="3">
    <source>
        <dbReference type="EMBL" id="PIS16006.1"/>
    </source>
</evidence>
<evidence type="ECO:0000256" key="1">
    <source>
        <dbReference type="SAM" id="Phobius"/>
    </source>
</evidence>
<dbReference type="SUPFAM" id="SSF54106">
    <property type="entry name" value="LysM domain"/>
    <property type="match status" value="1"/>
</dbReference>
<reference evidence="4" key="1">
    <citation type="submission" date="2017-09" db="EMBL/GenBank/DDBJ databases">
        <title>Depth-based differentiation of microbial function through sediment-hosted aquifers and enrichment of novel symbionts in the deep terrestrial subsurface.</title>
        <authorList>
            <person name="Probst A.J."/>
            <person name="Ladd B."/>
            <person name="Jarett J.K."/>
            <person name="Geller-Mcgrath D.E."/>
            <person name="Sieber C.M.K."/>
            <person name="Emerson J.B."/>
            <person name="Anantharaman K."/>
            <person name="Thomas B.C."/>
            <person name="Malmstrom R."/>
            <person name="Stieglmeier M."/>
            <person name="Klingl A."/>
            <person name="Woyke T."/>
            <person name="Ryan C.M."/>
            <person name="Banfield J.F."/>
        </authorList>
    </citation>
    <scope>NUCLEOTIDE SEQUENCE [LARGE SCALE GENOMIC DNA]</scope>
</reference>
<proteinExistence type="predicted"/>
<dbReference type="AlphaFoldDB" id="A0A2H0WTN2"/>
<gene>
    <name evidence="3" type="ORF">COT62_00625</name>
</gene>
<organism evidence="3 4">
    <name type="scientific">Candidatus Roizmanbacteria bacterium CG09_land_8_20_14_0_10_41_9</name>
    <dbReference type="NCBI Taxonomy" id="1974850"/>
    <lineage>
        <taxon>Bacteria</taxon>
        <taxon>Candidatus Roizmaniibacteriota</taxon>
    </lineage>
</organism>
<dbReference type="EMBL" id="PEZG01000016">
    <property type="protein sequence ID" value="PIS16006.1"/>
    <property type="molecule type" value="Genomic_DNA"/>
</dbReference>
<feature type="domain" description="LysM" evidence="2">
    <location>
        <begin position="87"/>
        <end position="131"/>
    </location>
</feature>
<keyword evidence="1" id="KW-1133">Transmembrane helix</keyword>
<evidence type="ECO:0000259" key="2">
    <source>
        <dbReference type="Pfam" id="PF01476"/>
    </source>
</evidence>
<dbReference type="Gene3D" id="3.10.350.10">
    <property type="entry name" value="LysM domain"/>
    <property type="match status" value="1"/>
</dbReference>
<comment type="caution">
    <text evidence="3">The sequence shown here is derived from an EMBL/GenBank/DDBJ whole genome shotgun (WGS) entry which is preliminary data.</text>
</comment>
<sequence length="135" mass="15051">MAKQTKIQEMKNLLSKPELWIGFVTVFVIAVVAGTILVSSIRNSWTTKKEQAEPQTQTVSRPVTPTIMPTQVPSEVVTRLANTAGQYEVQEGDNFWKISEKVCETGIYFESIQIQNGYESKTLHAGDLITVDCSQ</sequence>
<dbReference type="InterPro" id="IPR018392">
    <property type="entry name" value="LysM"/>
</dbReference>
<accession>A0A2H0WTN2</accession>
<name>A0A2H0WTN2_9BACT</name>
<dbReference type="Pfam" id="PF01476">
    <property type="entry name" value="LysM"/>
    <property type="match status" value="1"/>
</dbReference>
<protein>
    <recommendedName>
        <fullName evidence="2">LysM domain-containing protein</fullName>
    </recommendedName>
</protein>
<keyword evidence="1" id="KW-0472">Membrane</keyword>
<dbReference type="Proteomes" id="UP000231198">
    <property type="component" value="Unassembled WGS sequence"/>
</dbReference>
<feature type="transmembrane region" description="Helical" evidence="1">
    <location>
        <begin position="20"/>
        <end position="41"/>
    </location>
</feature>